<dbReference type="AlphaFoldDB" id="A0AAD9N6T9"/>
<evidence type="ECO:0000256" key="2">
    <source>
        <dbReference type="ARBA" id="ARBA00022692"/>
    </source>
</evidence>
<dbReference type="GO" id="GO:0016020">
    <property type="term" value="C:membrane"/>
    <property type="evidence" value="ECO:0007669"/>
    <property type="project" value="UniProtKB-SubCell"/>
</dbReference>
<evidence type="ECO:0000256" key="5">
    <source>
        <dbReference type="SAM" id="Phobius"/>
    </source>
</evidence>
<proteinExistence type="predicted"/>
<evidence type="ECO:0000256" key="1">
    <source>
        <dbReference type="ARBA" id="ARBA00004141"/>
    </source>
</evidence>
<keyword evidence="7" id="KW-1185">Reference proteome</keyword>
<comment type="caution">
    <text evidence="6">The sequence shown here is derived from an EMBL/GenBank/DDBJ whole genome shotgun (WGS) entry which is preliminary data.</text>
</comment>
<keyword evidence="3 5" id="KW-1133">Transmembrane helix</keyword>
<protein>
    <submittedName>
        <fullName evidence="6">Uncharacterized protein</fullName>
    </submittedName>
</protein>
<dbReference type="Proteomes" id="UP001208570">
    <property type="component" value="Unassembled WGS sequence"/>
</dbReference>
<dbReference type="Gene3D" id="1.20.140.150">
    <property type="match status" value="1"/>
</dbReference>
<evidence type="ECO:0000256" key="4">
    <source>
        <dbReference type="ARBA" id="ARBA00023136"/>
    </source>
</evidence>
<name>A0AAD9N6T9_9ANNE</name>
<sequence>MGVIVKIISFTIFLAAFLFCAVGYGAPWWIEFDGAGVVSYGLFQWCLHIGDELNCETLDTSLWSEKHKATVAMMTIGLAVNVATIVLYGMTFCGDRSVKSPAGASLFAGICQLIGVIVYGSDYVDAIDYLDWAFWVACVGGAGHIANSIITFILDCISCC</sequence>
<feature type="transmembrane region" description="Helical" evidence="5">
    <location>
        <begin position="102"/>
        <end position="120"/>
    </location>
</feature>
<feature type="transmembrane region" description="Helical" evidence="5">
    <location>
        <begin position="69"/>
        <end position="90"/>
    </location>
</feature>
<feature type="transmembrane region" description="Helical" evidence="5">
    <location>
        <begin position="132"/>
        <end position="154"/>
    </location>
</feature>
<comment type="subcellular location">
    <subcellularLocation>
        <location evidence="1">Membrane</location>
        <topology evidence="1">Multi-pass membrane protein</topology>
    </subcellularLocation>
</comment>
<accession>A0AAD9N6T9</accession>
<feature type="transmembrane region" description="Helical" evidence="5">
    <location>
        <begin position="7"/>
        <end position="30"/>
    </location>
</feature>
<evidence type="ECO:0000313" key="6">
    <source>
        <dbReference type="EMBL" id="KAK2158935.1"/>
    </source>
</evidence>
<reference evidence="6" key="1">
    <citation type="journal article" date="2023" name="Mol. Biol. Evol.">
        <title>Third-Generation Sequencing Reveals the Adaptive Role of the Epigenome in Three Deep-Sea Polychaetes.</title>
        <authorList>
            <person name="Perez M."/>
            <person name="Aroh O."/>
            <person name="Sun Y."/>
            <person name="Lan Y."/>
            <person name="Juniper S.K."/>
            <person name="Young C.R."/>
            <person name="Angers B."/>
            <person name="Qian P.Y."/>
        </authorList>
    </citation>
    <scope>NUCLEOTIDE SEQUENCE</scope>
    <source>
        <strain evidence="6">P08H-3</strain>
    </source>
</reference>
<keyword evidence="2 5" id="KW-0812">Transmembrane</keyword>
<dbReference type="Pfam" id="PF00822">
    <property type="entry name" value="PMP22_Claudin"/>
    <property type="match status" value="1"/>
</dbReference>
<evidence type="ECO:0000313" key="7">
    <source>
        <dbReference type="Proteomes" id="UP001208570"/>
    </source>
</evidence>
<gene>
    <name evidence="6" type="ORF">LSH36_161g02002</name>
</gene>
<evidence type="ECO:0000256" key="3">
    <source>
        <dbReference type="ARBA" id="ARBA00022989"/>
    </source>
</evidence>
<keyword evidence="4 5" id="KW-0472">Membrane</keyword>
<organism evidence="6 7">
    <name type="scientific">Paralvinella palmiformis</name>
    <dbReference type="NCBI Taxonomy" id="53620"/>
    <lineage>
        <taxon>Eukaryota</taxon>
        <taxon>Metazoa</taxon>
        <taxon>Spiralia</taxon>
        <taxon>Lophotrochozoa</taxon>
        <taxon>Annelida</taxon>
        <taxon>Polychaeta</taxon>
        <taxon>Sedentaria</taxon>
        <taxon>Canalipalpata</taxon>
        <taxon>Terebellida</taxon>
        <taxon>Terebelliformia</taxon>
        <taxon>Alvinellidae</taxon>
        <taxon>Paralvinella</taxon>
    </lineage>
</organism>
<dbReference type="EMBL" id="JAODUP010000161">
    <property type="protein sequence ID" value="KAK2158935.1"/>
    <property type="molecule type" value="Genomic_DNA"/>
</dbReference>
<dbReference type="InterPro" id="IPR004031">
    <property type="entry name" value="PMP22/EMP/MP20/Claudin"/>
</dbReference>